<comment type="catalytic activity">
    <reaction evidence="18">
        <text>all-trans-lycopene = gamma-carotene</text>
        <dbReference type="Rhea" id="RHEA:32219"/>
        <dbReference type="ChEBI" id="CHEBI:15948"/>
        <dbReference type="ChEBI" id="CHEBI:27740"/>
        <dbReference type="EC" id="5.5.1.19"/>
    </reaction>
</comment>
<evidence type="ECO:0000313" key="20">
    <source>
        <dbReference type="EMBL" id="ORY28280.1"/>
    </source>
</evidence>
<proteinExistence type="inferred from homology"/>
<organism evidence="20 21">
    <name type="scientific">Naematelia encephala</name>
    <dbReference type="NCBI Taxonomy" id="71784"/>
    <lineage>
        <taxon>Eukaryota</taxon>
        <taxon>Fungi</taxon>
        <taxon>Dikarya</taxon>
        <taxon>Basidiomycota</taxon>
        <taxon>Agaricomycotina</taxon>
        <taxon>Tremellomycetes</taxon>
        <taxon>Tremellales</taxon>
        <taxon>Naemateliaceae</taxon>
        <taxon>Naematelia</taxon>
    </lineage>
</organism>
<dbReference type="GO" id="GO:0016765">
    <property type="term" value="F:transferase activity, transferring alkyl or aryl (other than methyl) groups"/>
    <property type="evidence" value="ECO:0007669"/>
    <property type="project" value="InterPro"/>
</dbReference>
<evidence type="ECO:0000256" key="1">
    <source>
        <dbReference type="ARBA" id="ARBA00001805"/>
    </source>
</evidence>
<dbReference type="UniPathway" id="UPA00799">
    <property type="reaction ID" value="UER00773"/>
</dbReference>
<dbReference type="GO" id="GO:0016020">
    <property type="term" value="C:membrane"/>
    <property type="evidence" value="ECO:0007669"/>
    <property type="project" value="UniProtKB-SubCell"/>
</dbReference>
<keyword evidence="10" id="KW-0808">Transferase</keyword>
<dbReference type="PANTHER" id="PTHR31480">
    <property type="entry name" value="BIFUNCTIONAL LYCOPENE CYCLASE/PHYTOENE SYNTHASE"/>
    <property type="match status" value="1"/>
</dbReference>
<comment type="pathway">
    <text evidence="4">Carotenoid biosynthesis; phytoene biosynthesis; all-trans-phytoene from geranylgeranyl diphosphate: step 1/1.</text>
</comment>
<evidence type="ECO:0000256" key="5">
    <source>
        <dbReference type="ARBA" id="ARBA00008247"/>
    </source>
</evidence>
<feature type="transmembrane region" description="Helical" evidence="19">
    <location>
        <begin position="163"/>
        <end position="182"/>
    </location>
</feature>
<evidence type="ECO:0000256" key="11">
    <source>
        <dbReference type="ARBA" id="ARBA00022692"/>
    </source>
</evidence>
<dbReference type="Pfam" id="PF00494">
    <property type="entry name" value="SQS_PSY"/>
    <property type="match status" value="1"/>
</dbReference>
<dbReference type="UniPathway" id="UPA00802"/>
<gene>
    <name evidence="20" type="ORF">BCR39DRAFT_594202</name>
</gene>
<dbReference type="InterPro" id="IPR008949">
    <property type="entry name" value="Isoprenoid_synthase_dom_sf"/>
</dbReference>
<dbReference type="SUPFAM" id="SSF48576">
    <property type="entry name" value="Terpenoid synthases"/>
    <property type="match status" value="1"/>
</dbReference>
<feature type="transmembrane region" description="Helical" evidence="19">
    <location>
        <begin position="66"/>
        <end position="91"/>
    </location>
</feature>
<evidence type="ECO:0000256" key="19">
    <source>
        <dbReference type="SAM" id="Phobius"/>
    </source>
</evidence>
<dbReference type="STRING" id="71784.A0A1Y2B144"/>
<dbReference type="InterPro" id="IPR017825">
    <property type="entry name" value="Lycopene_cyclase_dom"/>
</dbReference>
<feature type="transmembrane region" description="Helical" evidence="19">
    <location>
        <begin position="202"/>
        <end position="223"/>
    </location>
</feature>
<feature type="transmembrane region" description="Helical" evidence="19">
    <location>
        <begin position="6"/>
        <end position="23"/>
    </location>
</feature>
<keyword evidence="11 19" id="KW-0812">Transmembrane</keyword>
<protein>
    <recommendedName>
        <fullName evidence="9">Bifunctional lycopene cyclase/phytoene synthase</fullName>
        <ecNumber evidence="8">2.5.1.32</ecNumber>
        <ecNumber evidence="7">5.5.1.19</ecNumber>
    </recommendedName>
</protein>
<feature type="transmembrane region" description="Helical" evidence="19">
    <location>
        <begin position="35"/>
        <end position="54"/>
    </location>
</feature>
<evidence type="ECO:0000256" key="2">
    <source>
        <dbReference type="ARBA" id="ARBA00004141"/>
    </source>
</evidence>
<dbReference type="Gene3D" id="1.10.600.10">
    <property type="entry name" value="Farnesyl Diphosphate Synthase"/>
    <property type="match status" value="1"/>
</dbReference>
<dbReference type="InterPro" id="IPR019845">
    <property type="entry name" value="Squalene/phytoene_synthase_CS"/>
</dbReference>
<evidence type="ECO:0000256" key="16">
    <source>
        <dbReference type="ARBA" id="ARBA00023268"/>
    </source>
</evidence>
<comment type="caution">
    <text evidence="20">The sequence shown here is derived from an EMBL/GenBank/DDBJ whole genome shotgun (WGS) entry which is preliminary data.</text>
</comment>
<keyword evidence="14 19" id="KW-0472">Membrane</keyword>
<dbReference type="NCBIfam" id="TIGR03462">
    <property type="entry name" value="CarR_dom_SF"/>
    <property type="match status" value="1"/>
</dbReference>
<dbReference type="EC" id="5.5.1.19" evidence="7"/>
<keyword evidence="13 19" id="KW-1133">Transmembrane helix</keyword>
<dbReference type="GO" id="GO:0016872">
    <property type="term" value="F:intramolecular lyase activity"/>
    <property type="evidence" value="ECO:0007669"/>
    <property type="project" value="InterPro"/>
</dbReference>
<feature type="transmembrane region" description="Helical" evidence="19">
    <location>
        <begin position="230"/>
        <end position="250"/>
    </location>
</feature>
<dbReference type="GO" id="GO:0016117">
    <property type="term" value="P:carotenoid biosynthetic process"/>
    <property type="evidence" value="ECO:0007669"/>
    <property type="project" value="UniProtKB-KW"/>
</dbReference>
<comment type="similarity">
    <text evidence="5">In the N-terminal section; belongs to the lycopene beta-cyclase family.</text>
</comment>
<evidence type="ECO:0000256" key="3">
    <source>
        <dbReference type="ARBA" id="ARBA00005089"/>
    </source>
</evidence>
<dbReference type="SFLD" id="SFLDS00005">
    <property type="entry name" value="Isoprenoid_Synthase_Type_I"/>
    <property type="match status" value="1"/>
</dbReference>
<evidence type="ECO:0000256" key="12">
    <source>
        <dbReference type="ARBA" id="ARBA00022746"/>
    </source>
</evidence>
<keyword evidence="21" id="KW-1185">Reference proteome</keyword>
<evidence type="ECO:0000256" key="18">
    <source>
        <dbReference type="ARBA" id="ARBA00029335"/>
    </source>
</evidence>
<evidence type="ECO:0000256" key="6">
    <source>
        <dbReference type="ARBA" id="ARBA00008406"/>
    </source>
</evidence>
<comment type="subcellular location">
    <subcellularLocation>
        <location evidence="2">Membrane</location>
        <topology evidence="2">Multi-pass membrane protein</topology>
    </subcellularLocation>
</comment>
<evidence type="ECO:0000256" key="15">
    <source>
        <dbReference type="ARBA" id="ARBA00023235"/>
    </source>
</evidence>
<evidence type="ECO:0000256" key="13">
    <source>
        <dbReference type="ARBA" id="ARBA00022989"/>
    </source>
</evidence>
<comment type="pathway">
    <text evidence="3">Carotenoid biosynthesis; beta-carotene biosynthesis.</text>
</comment>
<evidence type="ECO:0000256" key="9">
    <source>
        <dbReference type="ARBA" id="ARBA00018909"/>
    </source>
</evidence>
<comment type="catalytic activity">
    <reaction evidence="17">
        <text>gamma-carotene = all-trans-beta-carotene</text>
        <dbReference type="Rhea" id="RHEA:32239"/>
        <dbReference type="ChEBI" id="CHEBI:17579"/>
        <dbReference type="ChEBI" id="CHEBI:27740"/>
        <dbReference type="EC" id="5.5.1.19"/>
    </reaction>
</comment>
<keyword evidence="12" id="KW-0125">Carotenoid biosynthesis</keyword>
<sequence length="644" mass="72886">MLRYIQIHLYFLLPPIVLLGFLYRPLFGRRDVLKILWLSFMATIYTTPWDNFILSQMGWTYPPGSIIGRIWLIPIEEHLFFILQPILLILLHELFTHHRLLPFDLPNSLTIRTEAVIDPKEGRKDVDLKEGSEDVDLMGGRDKAVLKTEATVQTLARRPVASLVWILCMIVGAALVIEAHGLEMKIWGLELALKLGLGMRAFYMGWILLWISPVIGWLTYLGARVTKEGWWAWGIGSAWLVWVDTTGLGADRVTRRIAIRNGAWRISPETSLGLHVWQSLPLEWVNRRAIGVQVDAYMLRGLIEAEKTLRKGSKSFEVAKLAFGREMRIGLVAIYSWCRVTDNLIDDLVPANGTTHTQAKRDTLDRIRTHLIASYDKYPAQSYLDPTMDSISDMTSSTKSAFHLFSNLIPRLVPIRPFLELCQGYETDMQFPSHPIKLGDLQEDNLVNHLPIKTTDDLLRYADDVAGSIASAICFLAWSTLTTSSNPVHSHRPVRNYPSPGGAERGNRAWIVDKSREMGRALQLVNIARDIAKDATISRLYVPLASFPSASAVLDILYPASAKPVLSYKPYSIPLLDRADTLRKESEVAMEHLPRTARGGARAMASSYFEIAEQIRRRHGEVDEQGVKVSSWRRAWAAARAFWK</sequence>
<dbReference type="PROSITE" id="PS01045">
    <property type="entry name" value="SQUALEN_PHYTOEN_SYN_2"/>
    <property type="match status" value="1"/>
</dbReference>
<evidence type="ECO:0000256" key="17">
    <source>
        <dbReference type="ARBA" id="ARBA00029313"/>
    </source>
</evidence>
<dbReference type="InParanoid" id="A0A1Y2B144"/>
<dbReference type="OrthoDB" id="6600518at2759"/>
<comment type="catalytic activity">
    <reaction evidence="1">
        <text>2 (2E,6E,10E)-geranylgeranyl diphosphate = 15-cis-phytoene + 2 diphosphate</text>
        <dbReference type="Rhea" id="RHEA:34475"/>
        <dbReference type="ChEBI" id="CHEBI:27787"/>
        <dbReference type="ChEBI" id="CHEBI:33019"/>
        <dbReference type="ChEBI" id="CHEBI:58756"/>
        <dbReference type="EC" id="2.5.1.32"/>
    </reaction>
</comment>
<comment type="similarity">
    <text evidence="6">In the C-terminal section; belongs to the phytoene/squalene synthase family.</text>
</comment>
<dbReference type="EC" id="2.5.1.32" evidence="8"/>
<name>A0A1Y2B144_9TREE</name>
<accession>A0A1Y2B144</accession>
<evidence type="ECO:0000256" key="14">
    <source>
        <dbReference type="ARBA" id="ARBA00023136"/>
    </source>
</evidence>
<evidence type="ECO:0000313" key="21">
    <source>
        <dbReference type="Proteomes" id="UP000193986"/>
    </source>
</evidence>
<evidence type="ECO:0000256" key="10">
    <source>
        <dbReference type="ARBA" id="ARBA00022679"/>
    </source>
</evidence>
<evidence type="ECO:0000256" key="8">
    <source>
        <dbReference type="ARBA" id="ARBA00012396"/>
    </source>
</evidence>
<keyword evidence="16" id="KW-0511">Multifunctional enzyme</keyword>
<evidence type="ECO:0000256" key="4">
    <source>
        <dbReference type="ARBA" id="ARBA00005172"/>
    </source>
</evidence>
<dbReference type="EMBL" id="MCFC01000032">
    <property type="protein sequence ID" value="ORY28280.1"/>
    <property type="molecule type" value="Genomic_DNA"/>
</dbReference>
<reference evidence="20 21" key="1">
    <citation type="submission" date="2016-07" db="EMBL/GenBank/DDBJ databases">
        <title>Pervasive Adenine N6-methylation of Active Genes in Fungi.</title>
        <authorList>
            <consortium name="DOE Joint Genome Institute"/>
            <person name="Mondo S.J."/>
            <person name="Dannebaum R.O."/>
            <person name="Kuo R.C."/>
            <person name="Labutti K."/>
            <person name="Haridas S."/>
            <person name="Kuo A."/>
            <person name="Salamov A."/>
            <person name="Ahrendt S.R."/>
            <person name="Lipzen A."/>
            <person name="Sullivan W."/>
            <person name="Andreopoulos W.B."/>
            <person name="Clum A."/>
            <person name="Lindquist E."/>
            <person name="Daum C."/>
            <person name="Ramamoorthy G.K."/>
            <person name="Gryganskyi A."/>
            <person name="Culley D."/>
            <person name="Magnuson J.K."/>
            <person name="James T.Y."/>
            <person name="O'Malley M.A."/>
            <person name="Stajich J.E."/>
            <person name="Spatafora J.W."/>
            <person name="Visel A."/>
            <person name="Grigoriev I.V."/>
        </authorList>
    </citation>
    <scope>NUCLEOTIDE SEQUENCE [LARGE SCALE GENOMIC DNA]</scope>
    <source>
        <strain evidence="20 21">68-887.2</strain>
    </source>
</reference>
<dbReference type="GO" id="GO:0045436">
    <property type="term" value="F:lycopene beta cyclase activity"/>
    <property type="evidence" value="ECO:0007669"/>
    <property type="project" value="UniProtKB-ARBA"/>
</dbReference>
<evidence type="ECO:0000256" key="7">
    <source>
        <dbReference type="ARBA" id="ARBA00012242"/>
    </source>
</evidence>
<dbReference type="InterPro" id="IPR002060">
    <property type="entry name" value="Squ/phyt_synthse"/>
</dbReference>
<dbReference type="SFLD" id="SFLDG01018">
    <property type="entry name" value="Squalene/Phytoene_Synthase_Lik"/>
    <property type="match status" value="1"/>
</dbReference>
<dbReference type="AlphaFoldDB" id="A0A1Y2B144"/>
<dbReference type="Proteomes" id="UP000193986">
    <property type="component" value="Unassembled WGS sequence"/>
</dbReference>
<keyword evidence="15" id="KW-0413">Isomerase</keyword>